<dbReference type="AlphaFoldDB" id="A0A8R7UI05"/>
<reference evidence="2" key="2">
    <citation type="submission" date="2018-03" db="EMBL/GenBank/DDBJ databases">
        <title>The Triticum urartu genome reveals the dynamic nature of wheat genome evolution.</title>
        <authorList>
            <person name="Ling H."/>
            <person name="Ma B."/>
            <person name="Shi X."/>
            <person name="Liu H."/>
            <person name="Dong L."/>
            <person name="Sun H."/>
            <person name="Cao Y."/>
            <person name="Gao Q."/>
            <person name="Zheng S."/>
            <person name="Li Y."/>
            <person name="Yu Y."/>
            <person name="Du H."/>
            <person name="Qi M."/>
            <person name="Li Y."/>
            <person name="Yu H."/>
            <person name="Cui Y."/>
            <person name="Wang N."/>
            <person name="Chen C."/>
            <person name="Wu H."/>
            <person name="Zhao Y."/>
            <person name="Zhang J."/>
            <person name="Li Y."/>
            <person name="Zhou W."/>
            <person name="Zhang B."/>
            <person name="Hu W."/>
            <person name="Eijk M."/>
            <person name="Tang J."/>
            <person name="Witsenboer H."/>
            <person name="Zhao S."/>
            <person name="Li Z."/>
            <person name="Zhang A."/>
            <person name="Wang D."/>
            <person name="Liang C."/>
        </authorList>
    </citation>
    <scope>NUCLEOTIDE SEQUENCE [LARGE SCALE GENOMIC DNA]</scope>
    <source>
        <strain evidence="2">cv. G1812</strain>
    </source>
</reference>
<evidence type="ECO:0000313" key="3">
    <source>
        <dbReference type="Proteomes" id="UP000015106"/>
    </source>
</evidence>
<feature type="region of interest" description="Disordered" evidence="1">
    <location>
        <begin position="32"/>
        <end position="60"/>
    </location>
</feature>
<organism evidence="2 3">
    <name type="scientific">Triticum urartu</name>
    <name type="common">Red wild einkorn</name>
    <name type="synonym">Crithodium urartu</name>
    <dbReference type="NCBI Taxonomy" id="4572"/>
    <lineage>
        <taxon>Eukaryota</taxon>
        <taxon>Viridiplantae</taxon>
        <taxon>Streptophyta</taxon>
        <taxon>Embryophyta</taxon>
        <taxon>Tracheophyta</taxon>
        <taxon>Spermatophyta</taxon>
        <taxon>Magnoliopsida</taxon>
        <taxon>Liliopsida</taxon>
        <taxon>Poales</taxon>
        <taxon>Poaceae</taxon>
        <taxon>BOP clade</taxon>
        <taxon>Pooideae</taxon>
        <taxon>Triticodae</taxon>
        <taxon>Triticeae</taxon>
        <taxon>Triticinae</taxon>
        <taxon>Triticum</taxon>
    </lineage>
</organism>
<proteinExistence type="predicted"/>
<dbReference type="Gramene" id="TuG1812G0500003492.01.T01">
    <property type="protein sequence ID" value="TuG1812G0500003492.01.T01.cds454756"/>
    <property type="gene ID" value="TuG1812G0500003492.01"/>
</dbReference>
<accession>A0A8R7UI05</accession>
<sequence length="60" mass="6450">MPCCRRPMKLVAWRCPRREMTRVGACRRAAMASEAGQRGSEELEVVTSAEAGPATRGSGA</sequence>
<reference evidence="3" key="1">
    <citation type="journal article" date="2013" name="Nature">
        <title>Draft genome of the wheat A-genome progenitor Triticum urartu.</title>
        <authorList>
            <person name="Ling H.Q."/>
            <person name="Zhao S."/>
            <person name="Liu D."/>
            <person name="Wang J."/>
            <person name="Sun H."/>
            <person name="Zhang C."/>
            <person name="Fan H."/>
            <person name="Li D."/>
            <person name="Dong L."/>
            <person name="Tao Y."/>
            <person name="Gao C."/>
            <person name="Wu H."/>
            <person name="Li Y."/>
            <person name="Cui Y."/>
            <person name="Guo X."/>
            <person name="Zheng S."/>
            <person name="Wang B."/>
            <person name="Yu K."/>
            <person name="Liang Q."/>
            <person name="Yang W."/>
            <person name="Lou X."/>
            <person name="Chen J."/>
            <person name="Feng M."/>
            <person name="Jian J."/>
            <person name="Zhang X."/>
            <person name="Luo G."/>
            <person name="Jiang Y."/>
            <person name="Liu J."/>
            <person name="Wang Z."/>
            <person name="Sha Y."/>
            <person name="Zhang B."/>
            <person name="Wu H."/>
            <person name="Tang D."/>
            <person name="Shen Q."/>
            <person name="Xue P."/>
            <person name="Zou S."/>
            <person name="Wang X."/>
            <person name="Liu X."/>
            <person name="Wang F."/>
            <person name="Yang Y."/>
            <person name="An X."/>
            <person name="Dong Z."/>
            <person name="Zhang K."/>
            <person name="Zhang X."/>
            <person name="Luo M.C."/>
            <person name="Dvorak J."/>
            <person name="Tong Y."/>
            <person name="Wang J."/>
            <person name="Yang H."/>
            <person name="Li Z."/>
            <person name="Wang D."/>
            <person name="Zhang A."/>
            <person name="Wang J."/>
        </authorList>
    </citation>
    <scope>NUCLEOTIDE SEQUENCE</scope>
    <source>
        <strain evidence="3">cv. G1812</strain>
    </source>
</reference>
<reference evidence="2" key="3">
    <citation type="submission" date="2022-06" db="UniProtKB">
        <authorList>
            <consortium name="EnsemblPlants"/>
        </authorList>
    </citation>
    <scope>IDENTIFICATION</scope>
</reference>
<evidence type="ECO:0000256" key="1">
    <source>
        <dbReference type="SAM" id="MobiDB-lite"/>
    </source>
</evidence>
<keyword evidence="3" id="KW-1185">Reference proteome</keyword>
<name>A0A8R7UI05_TRIUA</name>
<evidence type="ECO:0000313" key="2">
    <source>
        <dbReference type="EnsemblPlants" id="TuG1812G0500003492.01.T01.cds454756"/>
    </source>
</evidence>
<protein>
    <submittedName>
        <fullName evidence="2">Uncharacterized protein</fullName>
    </submittedName>
</protein>
<dbReference type="EnsemblPlants" id="TuG1812G0500003492.01.T01">
    <property type="protein sequence ID" value="TuG1812G0500003492.01.T01.cds454756"/>
    <property type="gene ID" value="TuG1812G0500003492.01"/>
</dbReference>
<dbReference type="Proteomes" id="UP000015106">
    <property type="component" value="Chromosome 5"/>
</dbReference>